<keyword evidence="2" id="KW-1185">Reference proteome</keyword>
<reference evidence="2" key="1">
    <citation type="submission" date="2015-07" db="EMBL/GenBank/DDBJ databases">
        <authorList>
            <person name="Ju K.-S."/>
            <person name="Doroghazi J.R."/>
            <person name="Metcalf W.W."/>
        </authorList>
    </citation>
    <scope>NUCLEOTIDE SEQUENCE [LARGE SCALE GENOMIC DNA]</scope>
    <source>
        <strain evidence="2">NRRL ISP-5002</strain>
    </source>
</reference>
<sequence length="76" mass="8183">MMPPKCDACGPSATRKGNGSDEFTLVYFRPTVDHPDDWAGHPENAVWFCSAHLPLAEGLTGLTALEAMGRISARLP</sequence>
<accession>A0A0N0GUL8</accession>
<evidence type="ECO:0000313" key="2">
    <source>
        <dbReference type="Proteomes" id="UP000037982"/>
    </source>
</evidence>
<dbReference type="PATRIC" id="fig|66876.3.peg.8649"/>
<proteinExistence type="predicted"/>
<dbReference type="EMBL" id="LGKG01000207">
    <property type="protein sequence ID" value="KPC58499.1"/>
    <property type="molecule type" value="Genomic_DNA"/>
</dbReference>
<protein>
    <submittedName>
        <fullName evidence="1">Uncharacterized protein</fullName>
    </submittedName>
</protein>
<evidence type="ECO:0000313" key="1">
    <source>
        <dbReference type="EMBL" id="KPC58499.1"/>
    </source>
</evidence>
<organism evidence="1 2">
    <name type="scientific">Streptomyces chattanoogensis</name>
    <dbReference type="NCBI Taxonomy" id="66876"/>
    <lineage>
        <taxon>Bacteria</taxon>
        <taxon>Bacillati</taxon>
        <taxon>Actinomycetota</taxon>
        <taxon>Actinomycetes</taxon>
        <taxon>Kitasatosporales</taxon>
        <taxon>Streptomycetaceae</taxon>
        <taxon>Streptomyces</taxon>
    </lineage>
</organism>
<dbReference type="Proteomes" id="UP000037982">
    <property type="component" value="Unassembled WGS sequence"/>
</dbReference>
<dbReference type="AlphaFoldDB" id="A0A0N0GUL8"/>
<dbReference type="RefSeq" id="WP_053928254.1">
    <property type="nucleotide sequence ID" value="NZ_LGKG01000207.1"/>
</dbReference>
<name>A0A0N0GUL8_9ACTN</name>
<gene>
    <name evidence="1" type="ORF">ADL29_39410</name>
</gene>
<comment type="caution">
    <text evidence="1">The sequence shown here is derived from an EMBL/GenBank/DDBJ whole genome shotgun (WGS) entry which is preliminary data.</text>
</comment>